<sequence>MTESGAWRSATHAEDQCVISVDSDSEDGAAEEASRWGRSGAEHRALNIHGAKHVKEEVTSPRAQWRQQLQDQNKGACINNSTYDGATQPSDGPSARERTSTHAALHASPGDLSPSLGPQLPGTGPSSSKPPSVPKMTVPAPTLPAPTPGLMEDPTVATVTAVWRQNCNYHQKELTPCLTVLPAHSTRGIPHHAYLCYWLTPPEGAYSRLTCVTGSFHQREPINCLPVFPAHSTRGSPHSILPVFQLTPPEGAKQLLTCVPGLLHAEKTFFIACLCSRTQTFCRQSLWPLVIVK</sequence>
<keyword evidence="3" id="KW-1185">Reference proteome</keyword>
<name>A0A444V2W0_ACIRT</name>
<feature type="compositionally biased region" description="Basic and acidic residues" evidence="1">
    <location>
        <begin position="32"/>
        <end position="45"/>
    </location>
</feature>
<dbReference type="EMBL" id="SCEB01003045">
    <property type="protein sequence ID" value="RXM94745.1"/>
    <property type="molecule type" value="Genomic_DNA"/>
</dbReference>
<evidence type="ECO:0000313" key="2">
    <source>
        <dbReference type="EMBL" id="RXM94745.1"/>
    </source>
</evidence>
<accession>A0A444V2W0</accession>
<protein>
    <submittedName>
        <fullName evidence="2">Uncharacterized protein</fullName>
    </submittedName>
</protein>
<gene>
    <name evidence="2" type="ORF">EOD39_17653</name>
</gene>
<feature type="compositionally biased region" description="Polar residues" evidence="1">
    <location>
        <begin position="61"/>
        <end position="91"/>
    </location>
</feature>
<dbReference type="Proteomes" id="UP000289886">
    <property type="component" value="Unassembled WGS sequence"/>
</dbReference>
<dbReference type="AlphaFoldDB" id="A0A444V2W0"/>
<organism evidence="2 3">
    <name type="scientific">Acipenser ruthenus</name>
    <name type="common">Sterlet sturgeon</name>
    <dbReference type="NCBI Taxonomy" id="7906"/>
    <lineage>
        <taxon>Eukaryota</taxon>
        <taxon>Metazoa</taxon>
        <taxon>Chordata</taxon>
        <taxon>Craniata</taxon>
        <taxon>Vertebrata</taxon>
        <taxon>Euteleostomi</taxon>
        <taxon>Actinopterygii</taxon>
        <taxon>Chondrostei</taxon>
        <taxon>Acipenseriformes</taxon>
        <taxon>Acipenseridae</taxon>
        <taxon>Acipenser</taxon>
    </lineage>
</organism>
<evidence type="ECO:0000313" key="3">
    <source>
        <dbReference type="Proteomes" id="UP000289886"/>
    </source>
</evidence>
<comment type="caution">
    <text evidence="2">The sequence shown here is derived from an EMBL/GenBank/DDBJ whole genome shotgun (WGS) entry which is preliminary data.</text>
</comment>
<feature type="compositionally biased region" description="Low complexity" evidence="1">
    <location>
        <begin position="121"/>
        <end position="140"/>
    </location>
</feature>
<evidence type="ECO:0000256" key="1">
    <source>
        <dbReference type="SAM" id="MobiDB-lite"/>
    </source>
</evidence>
<feature type="region of interest" description="Disordered" evidence="1">
    <location>
        <begin position="1"/>
        <end position="151"/>
    </location>
</feature>
<proteinExistence type="predicted"/>
<reference evidence="2 3" key="1">
    <citation type="submission" date="2019-01" db="EMBL/GenBank/DDBJ databases">
        <title>Draft Genome and Complete Hox-Cluster Characterization of the Sterlet Sturgeon (Acipenser ruthenus).</title>
        <authorList>
            <person name="Wei Q."/>
        </authorList>
    </citation>
    <scope>NUCLEOTIDE SEQUENCE [LARGE SCALE GENOMIC DNA]</scope>
    <source>
        <strain evidence="2">WHYD16114868_AA</strain>
        <tissue evidence="2">Blood</tissue>
    </source>
</reference>